<feature type="transmembrane region" description="Helical" evidence="7">
    <location>
        <begin position="333"/>
        <end position="354"/>
    </location>
</feature>
<evidence type="ECO:0000256" key="4">
    <source>
        <dbReference type="ARBA" id="ARBA00022692"/>
    </source>
</evidence>
<feature type="transmembrane region" description="Helical" evidence="7">
    <location>
        <begin position="156"/>
        <end position="180"/>
    </location>
</feature>
<accession>A0ABQ8AVF4</accession>
<organism evidence="8 9">
    <name type="scientific">Brassica napus</name>
    <name type="common">Rape</name>
    <dbReference type="NCBI Taxonomy" id="3708"/>
    <lineage>
        <taxon>Eukaryota</taxon>
        <taxon>Viridiplantae</taxon>
        <taxon>Streptophyta</taxon>
        <taxon>Embryophyta</taxon>
        <taxon>Tracheophyta</taxon>
        <taxon>Spermatophyta</taxon>
        <taxon>Magnoliopsida</taxon>
        <taxon>eudicotyledons</taxon>
        <taxon>Gunneridae</taxon>
        <taxon>Pentapetalae</taxon>
        <taxon>rosids</taxon>
        <taxon>malvids</taxon>
        <taxon>Brassicales</taxon>
        <taxon>Brassicaceae</taxon>
        <taxon>Brassiceae</taxon>
        <taxon>Brassica</taxon>
    </lineage>
</organism>
<dbReference type="Proteomes" id="UP000824890">
    <property type="component" value="Unassembled WGS sequence"/>
</dbReference>
<feature type="transmembrane region" description="Helical" evidence="7">
    <location>
        <begin position="74"/>
        <end position="100"/>
    </location>
</feature>
<feature type="transmembrane region" description="Helical" evidence="7">
    <location>
        <begin position="449"/>
        <end position="470"/>
    </location>
</feature>
<keyword evidence="6 7" id="KW-0472">Membrane</keyword>
<feature type="transmembrane region" description="Helical" evidence="7">
    <location>
        <begin position="219"/>
        <end position="241"/>
    </location>
</feature>
<feature type="transmembrane region" description="Helical" evidence="7">
    <location>
        <begin position="112"/>
        <end position="135"/>
    </location>
</feature>
<feature type="transmembrane region" description="Helical" evidence="7">
    <location>
        <begin position="247"/>
        <end position="273"/>
    </location>
</feature>
<keyword evidence="5 7" id="KW-1133">Transmembrane helix</keyword>
<comment type="similarity">
    <text evidence="2 7">Belongs to the multi antimicrobial extrusion (MATE) (TC 2.A.66.1) family.</text>
</comment>
<keyword evidence="4 7" id="KW-0812">Transmembrane</keyword>
<reference evidence="8 9" key="1">
    <citation type="submission" date="2021-05" db="EMBL/GenBank/DDBJ databases">
        <title>Genome Assembly of Synthetic Allotetraploid Brassica napus Reveals Homoeologous Exchanges between Subgenomes.</title>
        <authorList>
            <person name="Davis J.T."/>
        </authorList>
    </citation>
    <scope>NUCLEOTIDE SEQUENCE [LARGE SCALE GENOMIC DNA]</scope>
    <source>
        <strain evidence="9">cv. Da-Ae</strain>
        <tissue evidence="8">Seedling</tissue>
    </source>
</reference>
<feature type="transmembrane region" description="Helical" evidence="7">
    <location>
        <begin position="415"/>
        <end position="437"/>
    </location>
</feature>
<sequence>MRNEHKPRNDDVFWYEIVGNPTEKRFTMRVAHVVMETSNITSHTNLLSKIDLEKQNPTHIVPTISELKTEAKSLFSLAFPTILAALILYARSAISMLFLGHIGELELAGGSLAIAFANITGYSVLAGLALGMDPLCSQAFGAGKPTLLSLTLQRTVLFLLTSSLVIVALWLNLGNIMISLHQDPSIASLAQTYILFSIPDLLTNSILNPLRIYLRAQGITSPLTIATLAGTIFHIPMNFLLVSYLGLGFIGVSMAAAASNLFVVVFLVAYVWVKGLHEPTWTRPSSECFKDWGPLVNLAIPSCVGVCLEWWWYEIMTVLCGLLINPQTPVAAMGILIQTTSLLYIFPSSLGFAVSTRVGNELGSNRPNTARLSAIVAVTFAGVMGMTASAFAWGVSDVWGRIFTNDFDIIRLTAAALPILGLCELGNCPQTVGCGVVRGTARPSKAANINLGAFYLVGTPVAVGLTFWAGYGFCGLWIGLFAAQICCAAMMLFVVATTDWEGEAMRARKLTCSESVDVVITTQSNGDLTEPLVYVVTVAADH</sequence>
<feature type="transmembrane region" description="Helical" evidence="7">
    <location>
        <begin position="374"/>
        <end position="395"/>
    </location>
</feature>
<evidence type="ECO:0000313" key="8">
    <source>
        <dbReference type="EMBL" id="KAH0896005.1"/>
    </source>
</evidence>
<feature type="transmembrane region" description="Helical" evidence="7">
    <location>
        <begin position="476"/>
        <end position="496"/>
    </location>
</feature>
<dbReference type="InterPro" id="IPR002528">
    <property type="entry name" value="MATE_fam"/>
</dbReference>
<gene>
    <name evidence="8" type="ORF">HID58_045573</name>
</gene>
<evidence type="ECO:0000256" key="6">
    <source>
        <dbReference type="ARBA" id="ARBA00023136"/>
    </source>
</evidence>
<evidence type="ECO:0000256" key="7">
    <source>
        <dbReference type="RuleBase" id="RU004914"/>
    </source>
</evidence>
<evidence type="ECO:0000256" key="5">
    <source>
        <dbReference type="ARBA" id="ARBA00022989"/>
    </source>
</evidence>
<evidence type="ECO:0000256" key="2">
    <source>
        <dbReference type="ARBA" id="ARBA00010199"/>
    </source>
</evidence>
<dbReference type="CDD" id="cd13132">
    <property type="entry name" value="MATE_eukaryotic"/>
    <property type="match status" value="1"/>
</dbReference>
<evidence type="ECO:0000256" key="1">
    <source>
        <dbReference type="ARBA" id="ARBA00004141"/>
    </source>
</evidence>
<protein>
    <recommendedName>
        <fullName evidence="7">Protein DETOXIFICATION</fullName>
    </recommendedName>
    <alternativeName>
        <fullName evidence="7">Multidrug and toxic compound extrusion protein</fullName>
    </alternativeName>
</protein>
<dbReference type="PANTHER" id="PTHR11206">
    <property type="entry name" value="MULTIDRUG RESISTANCE PROTEIN"/>
    <property type="match status" value="1"/>
</dbReference>
<name>A0ABQ8AVF4_BRANA</name>
<dbReference type="NCBIfam" id="TIGR00797">
    <property type="entry name" value="matE"/>
    <property type="match status" value="1"/>
</dbReference>
<comment type="subcellular location">
    <subcellularLocation>
        <location evidence="1">Membrane</location>
        <topology evidence="1">Multi-pass membrane protein</topology>
    </subcellularLocation>
</comment>
<dbReference type="InterPro" id="IPR045069">
    <property type="entry name" value="MATE_euk"/>
</dbReference>
<evidence type="ECO:0000256" key="3">
    <source>
        <dbReference type="ARBA" id="ARBA00022448"/>
    </source>
</evidence>
<comment type="caution">
    <text evidence="8">The sequence shown here is derived from an EMBL/GenBank/DDBJ whole genome shotgun (WGS) entry which is preliminary data.</text>
</comment>
<feature type="transmembrane region" description="Helical" evidence="7">
    <location>
        <begin position="186"/>
        <end position="207"/>
    </location>
</feature>
<dbReference type="Pfam" id="PF01554">
    <property type="entry name" value="MatE"/>
    <property type="match status" value="2"/>
</dbReference>
<keyword evidence="9" id="KW-1185">Reference proteome</keyword>
<feature type="transmembrane region" description="Helical" evidence="7">
    <location>
        <begin position="294"/>
        <end position="313"/>
    </location>
</feature>
<dbReference type="EMBL" id="JAGKQM010000012">
    <property type="protein sequence ID" value="KAH0896005.1"/>
    <property type="molecule type" value="Genomic_DNA"/>
</dbReference>
<keyword evidence="3" id="KW-0813">Transport</keyword>
<proteinExistence type="inferred from homology"/>
<evidence type="ECO:0000313" key="9">
    <source>
        <dbReference type="Proteomes" id="UP000824890"/>
    </source>
</evidence>